<dbReference type="EMBL" id="WMZU01000005">
    <property type="protein sequence ID" value="MTS26656.1"/>
    <property type="molecule type" value="Genomic_DNA"/>
</dbReference>
<dbReference type="PANTHER" id="PTHR10353">
    <property type="entry name" value="GLYCOSYL HYDROLASE"/>
    <property type="match status" value="1"/>
</dbReference>
<dbReference type="GO" id="GO:0008422">
    <property type="term" value="F:beta-glucosidase activity"/>
    <property type="evidence" value="ECO:0007669"/>
    <property type="project" value="TreeGrafter"/>
</dbReference>
<dbReference type="SUPFAM" id="SSF51445">
    <property type="entry name" value="(Trans)glycosidases"/>
    <property type="match status" value="1"/>
</dbReference>
<dbReference type="GO" id="GO:0005829">
    <property type="term" value="C:cytosol"/>
    <property type="evidence" value="ECO:0007669"/>
    <property type="project" value="TreeGrafter"/>
</dbReference>
<evidence type="ECO:0000256" key="3">
    <source>
        <dbReference type="ARBA" id="ARBA00023295"/>
    </source>
</evidence>
<dbReference type="AlphaFoldDB" id="A0A6L6LPL3"/>
<protein>
    <submittedName>
        <fullName evidence="5">Family 1 glycosylhydrolase</fullName>
    </submittedName>
</protein>
<dbReference type="Gene3D" id="3.20.20.80">
    <property type="entry name" value="Glycosidases"/>
    <property type="match status" value="1"/>
</dbReference>
<dbReference type="Pfam" id="PF00232">
    <property type="entry name" value="Glyco_hydro_1"/>
    <property type="match status" value="2"/>
</dbReference>
<dbReference type="PANTHER" id="PTHR10353:SF36">
    <property type="entry name" value="LP05116P"/>
    <property type="match status" value="1"/>
</dbReference>
<accession>A0A6L6LPL3</accession>
<keyword evidence="2 5" id="KW-0378">Hydrolase</keyword>
<evidence type="ECO:0000256" key="4">
    <source>
        <dbReference type="RuleBase" id="RU003690"/>
    </source>
</evidence>
<dbReference type="Proteomes" id="UP000472755">
    <property type="component" value="Unassembled WGS sequence"/>
</dbReference>
<dbReference type="PRINTS" id="PR00131">
    <property type="entry name" value="GLHYDRLASE1"/>
</dbReference>
<evidence type="ECO:0000256" key="2">
    <source>
        <dbReference type="ARBA" id="ARBA00022801"/>
    </source>
</evidence>
<dbReference type="InterPro" id="IPR001360">
    <property type="entry name" value="Glyco_hydro_1"/>
</dbReference>
<sequence>MDKFEKGFLVGAATAAHQVEGNNIHSDYWAQEQLPHTSFTESSGIACDHYHRYEEDIRLLADAGLNAYRFSVEWARIEPREGRFEPAEIEHYRRVIACCKAHGVEPVVTLHHFTSPKWLIAKGGWEAEATVDSFARYAGYVARKLGGELNYICTINEANMGLQLAAIAKRFQLMAQQAAQVAGAGKSAEGSVQVGMNFQKMMENMQFAAAENAGVFGDPQPKVFVSERTPAGDLLVLRAHAAARQAVKAACPHVKVGLTLSLHDLQPQPGGEAFAAAAWEEEFTHYLPYIQGDDFLGVQNYTRTLYGPEGQMPAPQGAELTQMDYEFYPQALEHVLRRVAEDFHGDLIVTENGIATADDTRRVAFIGQALAGVRRCIADGLPVKGYFHWSLLDNFEWQKGYAMNFGLVTVDRKTMARTPKPSLAVLGGYAGA</sequence>
<dbReference type="RefSeq" id="WP_009322970.1">
    <property type="nucleotide sequence ID" value="NZ_WMZN01000007.1"/>
</dbReference>
<organism evidence="5 6">
    <name type="scientific">Ruthenibacterium lactatiformans</name>
    <dbReference type="NCBI Taxonomy" id="1550024"/>
    <lineage>
        <taxon>Bacteria</taxon>
        <taxon>Bacillati</taxon>
        <taxon>Bacillota</taxon>
        <taxon>Clostridia</taxon>
        <taxon>Eubacteriales</taxon>
        <taxon>Oscillospiraceae</taxon>
        <taxon>Ruthenibacterium</taxon>
    </lineage>
</organism>
<evidence type="ECO:0000313" key="5">
    <source>
        <dbReference type="EMBL" id="MTS26656.1"/>
    </source>
</evidence>
<comment type="caution">
    <text evidence="5">The sequence shown here is derived from an EMBL/GenBank/DDBJ whole genome shotgun (WGS) entry which is preliminary data.</text>
</comment>
<keyword evidence="3" id="KW-0326">Glycosidase</keyword>
<dbReference type="GO" id="GO:0016052">
    <property type="term" value="P:carbohydrate catabolic process"/>
    <property type="evidence" value="ECO:0007669"/>
    <property type="project" value="TreeGrafter"/>
</dbReference>
<reference evidence="5 6" key="1">
    <citation type="journal article" date="2019" name="Nat. Med.">
        <title>A library of human gut bacterial isolates paired with longitudinal multiomics data enables mechanistic microbiome research.</title>
        <authorList>
            <person name="Poyet M."/>
            <person name="Groussin M."/>
            <person name="Gibbons S.M."/>
            <person name="Avila-Pacheco J."/>
            <person name="Jiang X."/>
            <person name="Kearney S.M."/>
            <person name="Perrotta A.R."/>
            <person name="Berdy B."/>
            <person name="Zhao S."/>
            <person name="Lieberman T.D."/>
            <person name="Swanson P.K."/>
            <person name="Smith M."/>
            <person name="Roesemann S."/>
            <person name="Alexander J.E."/>
            <person name="Rich S.A."/>
            <person name="Livny J."/>
            <person name="Vlamakis H."/>
            <person name="Clish C."/>
            <person name="Bullock K."/>
            <person name="Deik A."/>
            <person name="Scott J."/>
            <person name="Pierce K.A."/>
            <person name="Xavier R.J."/>
            <person name="Alm E.J."/>
        </authorList>
    </citation>
    <scope>NUCLEOTIDE SEQUENCE [LARGE SCALE GENOMIC DNA]</scope>
    <source>
        <strain evidence="5 6">BIOML-A4</strain>
    </source>
</reference>
<proteinExistence type="inferred from homology"/>
<name>A0A6L6LPL3_9FIRM</name>
<dbReference type="InterPro" id="IPR017853">
    <property type="entry name" value="GH"/>
</dbReference>
<comment type="similarity">
    <text evidence="1 4">Belongs to the glycosyl hydrolase 1 family.</text>
</comment>
<evidence type="ECO:0000256" key="1">
    <source>
        <dbReference type="ARBA" id="ARBA00010838"/>
    </source>
</evidence>
<gene>
    <name evidence="5" type="ORF">GMD59_05070</name>
</gene>
<evidence type="ECO:0000313" key="6">
    <source>
        <dbReference type="Proteomes" id="UP000472755"/>
    </source>
</evidence>